<keyword evidence="3" id="KW-1185">Reference proteome</keyword>
<evidence type="ECO:0000313" key="3">
    <source>
        <dbReference type="Proteomes" id="UP000672097"/>
    </source>
</evidence>
<dbReference type="EMBL" id="JAGQDG010000002">
    <property type="protein sequence ID" value="MBQ0935031.1"/>
    <property type="molecule type" value="Genomic_DNA"/>
</dbReference>
<organism evidence="2 3">
    <name type="scientific">Ideonella paludis</name>
    <dbReference type="NCBI Taxonomy" id="1233411"/>
    <lineage>
        <taxon>Bacteria</taxon>
        <taxon>Pseudomonadati</taxon>
        <taxon>Pseudomonadota</taxon>
        <taxon>Betaproteobacteria</taxon>
        <taxon>Burkholderiales</taxon>
        <taxon>Sphaerotilaceae</taxon>
        <taxon>Ideonella</taxon>
    </lineage>
</organism>
<dbReference type="PANTHER" id="PTHR43792:SF1">
    <property type="entry name" value="N-ACETYLTRANSFERASE DOMAIN-CONTAINING PROTEIN"/>
    <property type="match status" value="1"/>
</dbReference>
<dbReference type="InterPro" id="IPR051531">
    <property type="entry name" value="N-acetyltransferase"/>
</dbReference>
<dbReference type="PROSITE" id="PS51186">
    <property type="entry name" value="GNAT"/>
    <property type="match status" value="1"/>
</dbReference>
<sequence length="188" mass="21139">MTVLTTPRLRLEPIGDQHLDGLHAMNARPEVMQYISGQGETLEQTAAFVARVKRGWAAWGAGWWALIHLDSGRVAGAGCIQHLRREAAIPEDLLTLCTNPLEIGWRLHPDFWRQGVASEAASRMTAFAFEDLAAEELLAVRHPENLNSARVMDRLGMRYRGLETWYGRELATHVLRRAHWSSLHRAAG</sequence>
<feature type="domain" description="N-acetyltransferase" evidence="1">
    <location>
        <begin position="9"/>
        <end position="177"/>
    </location>
</feature>
<gene>
    <name evidence="2" type="ORF">KAK11_06825</name>
</gene>
<dbReference type="Pfam" id="PF13302">
    <property type="entry name" value="Acetyltransf_3"/>
    <property type="match status" value="1"/>
</dbReference>
<dbReference type="SUPFAM" id="SSF55729">
    <property type="entry name" value="Acyl-CoA N-acyltransferases (Nat)"/>
    <property type="match status" value="1"/>
</dbReference>
<name>A0ABS5DVZ8_9BURK</name>
<dbReference type="PANTHER" id="PTHR43792">
    <property type="entry name" value="GNAT FAMILY, PUTATIVE (AFU_ORTHOLOGUE AFUA_3G00765)-RELATED-RELATED"/>
    <property type="match status" value="1"/>
</dbReference>
<dbReference type="RefSeq" id="WP_210807543.1">
    <property type="nucleotide sequence ID" value="NZ_JAGQDG010000002.1"/>
</dbReference>
<evidence type="ECO:0000313" key="2">
    <source>
        <dbReference type="EMBL" id="MBQ0935031.1"/>
    </source>
</evidence>
<reference evidence="2 3" key="1">
    <citation type="submission" date="2021-04" db="EMBL/GenBank/DDBJ databases">
        <title>The genome sequence of type strain Ideonella paludis KCTC 32238.</title>
        <authorList>
            <person name="Liu Y."/>
        </authorList>
    </citation>
    <scope>NUCLEOTIDE SEQUENCE [LARGE SCALE GENOMIC DNA]</scope>
    <source>
        <strain evidence="2 3">KCTC 32238</strain>
    </source>
</reference>
<dbReference type="Gene3D" id="3.40.630.30">
    <property type="match status" value="1"/>
</dbReference>
<dbReference type="InterPro" id="IPR000182">
    <property type="entry name" value="GNAT_dom"/>
</dbReference>
<proteinExistence type="predicted"/>
<dbReference type="InterPro" id="IPR016181">
    <property type="entry name" value="Acyl_CoA_acyltransferase"/>
</dbReference>
<dbReference type="Proteomes" id="UP000672097">
    <property type="component" value="Unassembled WGS sequence"/>
</dbReference>
<comment type="caution">
    <text evidence="2">The sequence shown here is derived from an EMBL/GenBank/DDBJ whole genome shotgun (WGS) entry which is preliminary data.</text>
</comment>
<evidence type="ECO:0000259" key="1">
    <source>
        <dbReference type="PROSITE" id="PS51186"/>
    </source>
</evidence>
<accession>A0ABS5DVZ8</accession>
<protein>
    <submittedName>
        <fullName evidence="2">GNAT family N-acetyltransferase</fullName>
    </submittedName>
</protein>